<reference evidence="6 8" key="3">
    <citation type="submission" date="2018-08" db="EMBL/GenBank/DDBJ databases">
        <title>A genome reference for cultivated species of the human gut microbiota.</title>
        <authorList>
            <person name="Zou Y."/>
            <person name="Xue W."/>
            <person name="Luo G."/>
        </authorList>
    </citation>
    <scope>NUCLEOTIDE SEQUENCE [LARGE SCALE GENOMIC DNA]</scope>
    <source>
        <strain evidence="6 8">AF25-6</strain>
    </source>
</reference>
<accession>A0A108TC39</accession>
<feature type="domain" description="Alpha fucosidase A-like C-terminal" evidence="2">
    <location>
        <begin position="772"/>
        <end position="845"/>
    </location>
</feature>
<reference evidence="5" key="2">
    <citation type="submission" date="2016-01" db="EMBL/GenBank/DDBJ databases">
        <authorList>
            <person name="McClelland M."/>
            <person name="Jain A."/>
            <person name="Saraogi P."/>
            <person name="Mendelson R."/>
            <person name="Westerman R."/>
            <person name="SanMiguel P."/>
            <person name="Csonka L."/>
        </authorList>
    </citation>
    <scope>NUCLEOTIDE SEQUENCE</scope>
    <source>
        <strain evidence="5">CL09T03C01</strain>
    </source>
</reference>
<dbReference type="EMBL" id="WCLE01000013">
    <property type="protein sequence ID" value="KAB5314863.1"/>
    <property type="molecule type" value="Genomic_DNA"/>
</dbReference>
<evidence type="ECO:0000313" key="5">
    <source>
        <dbReference type="EMBL" id="KWR57180.1"/>
    </source>
</evidence>
<dbReference type="Gene3D" id="1.50.10.10">
    <property type="match status" value="1"/>
</dbReference>
<dbReference type="Pfam" id="PF22124">
    <property type="entry name" value="Glyco_hydro_95_cat"/>
    <property type="match status" value="1"/>
</dbReference>
<keyword evidence="7" id="KW-1185">Reference proteome</keyword>
<dbReference type="Proteomes" id="UP000056419">
    <property type="component" value="Unassembled WGS sequence"/>
</dbReference>
<dbReference type="EMBL" id="QRUB01000003">
    <property type="protein sequence ID" value="RGR28781.1"/>
    <property type="molecule type" value="Genomic_DNA"/>
</dbReference>
<sequence length="859" mass="97521">MEEVDAEMLSQESTHCYDSLLCELLGMYFMDNMKKNRIIFIGLLMSLGVYGQGIQPPLSYWFDTPTTLNGHAVWYGGNPELWKDKKPISAGDHAKNPDAEWESASLPLGNGSIGANILGSIEAERITFNEKTLWRGGPNTAKGAAYYWNVNKQSAYLLDEIRKAFTEGNQEKAERLTCQNFNSTVPYESYKEDPFRFGNFTTMGEFYIETGLSTIGISGYRRELSLDSARAIVQFCKDGVKYKRTSFISYPANVLVMRYSADRPAKQNLRFSYAPNPVSAGSLQPEGKNGLVFRARLDNNSMEYVVRMRVLTQGGTVTNTHDQLLIEGADEVVFLITADTDYLINFNPDFTNPKTYVGVNPEETTAYWINEAEKQGYEALYQAHYADYTALFNRVKLNLTNSSDFRDMPITQRLSRYREGQKDFYLEQLYYQFGRYLLIASSRPGNLPANLQGIWHNNVDGPWRVDYHNNINLQMNYWPACSTNLSECMKPLIDFIRTLVKPGEKTARAYFGARGWTASISGNIFGFTTPLESENMSWNFNPMAGPWLATHIWEYYDYTRDVKFLKEIGYELIKSSANFAVDYLWHKPDGTYTAVPSTSPEHGPVDQGATFVHAVVREILLDAIDASKVLRVDAKERKYWEQVLEKLVPYKIGRYGQLMEWSGDMDDPKDQHRHVNHLFGLHPGHTVSPITTPELSDACRVVLEHRGDGATGWSMGWKLNQWARLHDGNHAYKLFGNLLKHGTLNNLWDMHPPFQIDGNFGGTAGVTEMLLQSHMGFIHLLPALPDAWSDGSVSGLCARGNFSLDVCWKDGKLRQVDIISYAGTPCILRYRDAVLIFKTQKGKSYRVTYQNGCLILNKR</sequence>
<dbReference type="SUPFAM" id="SSF48208">
    <property type="entry name" value="Six-hairpin glycosidases"/>
    <property type="match status" value="1"/>
</dbReference>
<name>A0A108TC39_BACSE</name>
<dbReference type="PANTHER" id="PTHR31084:SF19">
    <property type="entry name" value="GLYCOSYL HYDROLASE FAMILY 95 N-TERMINAL DOMAIN-CONTAINING PROTEIN"/>
    <property type="match status" value="1"/>
</dbReference>
<keyword evidence="5" id="KW-0378">Hydrolase</keyword>
<dbReference type="Pfam" id="PF14498">
    <property type="entry name" value="Glyco_hyd_65N_2"/>
    <property type="match status" value="1"/>
</dbReference>
<dbReference type="STRING" id="46506.AA415_00637"/>
<dbReference type="Pfam" id="PF21307">
    <property type="entry name" value="Glyco_hydro_95_C"/>
    <property type="match status" value="1"/>
</dbReference>
<evidence type="ECO:0000259" key="2">
    <source>
        <dbReference type="Pfam" id="PF21307"/>
    </source>
</evidence>
<dbReference type="InterPro" id="IPR027414">
    <property type="entry name" value="GH95_N_dom"/>
</dbReference>
<feature type="domain" description="Glycosyl hydrolase family 95 catalytic" evidence="3">
    <location>
        <begin position="376"/>
        <end position="770"/>
    </location>
</feature>
<evidence type="ECO:0000313" key="6">
    <source>
        <dbReference type="EMBL" id="RGR28781.1"/>
    </source>
</evidence>
<dbReference type="AlphaFoldDB" id="A0A108TC39"/>
<dbReference type="InterPro" id="IPR049053">
    <property type="entry name" value="AFCA-like_C"/>
</dbReference>
<reference evidence="5 7" key="1">
    <citation type="journal article" date="2016" name="BMC Genomics">
        <title>Type VI secretion systems of human gut Bacteroidales segregate into three genetic architectures, two of which are contained on mobile genetic elements.</title>
        <authorList>
            <person name="Coyne M.J."/>
            <person name="Roelofs K.G."/>
            <person name="Comstock L.E."/>
        </authorList>
    </citation>
    <scope>NUCLEOTIDE SEQUENCE [LARGE SCALE GENOMIC DNA]</scope>
    <source>
        <strain evidence="5 7">CL09T03C01</strain>
    </source>
</reference>
<dbReference type="Proteomes" id="UP000467334">
    <property type="component" value="Unassembled WGS sequence"/>
</dbReference>
<feature type="domain" description="Glycosyl hydrolase family 95 N-terminal" evidence="1">
    <location>
        <begin position="95"/>
        <end position="342"/>
    </location>
</feature>
<dbReference type="PIRSF" id="PIRSF007663">
    <property type="entry name" value="UCP007663"/>
    <property type="match status" value="1"/>
</dbReference>
<evidence type="ECO:0000313" key="4">
    <source>
        <dbReference type="EMBL" id="KAB5314863.1"/>
    </source>
</evidence>
<evidence type="ECO:0000313" key="7">
    <source>
        <dbReference type="Proteomes" id="UP000056419"/>
    </source>
</evidence>
<dbReference type="Proteomes" id="UP000284161">
    <property type="component" value="Unassembled WGS sequence"/>
</dbReference>
<comment type="caution">
    <text evidence="5">The sequence shown here is derived from an EMBL/GenBank/DDBJ whole genome shotgun (WGS) entry which is preliminary data.</text>
</comment>
<reference evidence="4 9" key="4">
    <citation type="journal article" date="2019" name="Nat. Med.">
        <title>A library of human gut bacterial isolates paired with longitudinal multiomics data enables mechanistic microbiome research.</title>
        <authorList>
            <person name="Poyet M."/>
            <person name="Groussin M."/>
            <person name="Gibbons S.M."/>
            <person name="Avila-Pacheco J."/>
            <person name="Jiang X."/>
            <person name="Kearney S.M."/>
            <person name="Perrotta A.R."/>
            <person name="Berdy B."/>
            <person name="Zhao S."/>
            <person name="Lieberman T.D."/>
            <person name="Swanson P.K."/>
            <person name="Smith M."/>
            <person name="Roesemann S."/>
            <person name="Alexander J.E."/>
            <person name="Rich S.A."/>
            <person name="Livny J."/>
            <person name="Vlamakis H."/>
            <person name="Clish C."/>
            <person name="Bullock K."/>
            <person name="Deik A."/>
            <person name="Scott J."/>
            <person name="Pierce K.A."/>
            <person name="Xavier R.J."/>
            <person name="Alm E.J."/>
        </authorList>
    </citation>
    <scope>NUCLEOTIDE SEQUENCE [LARGE SCALE GENOMIC DNA]</scope>
    <source>
        <strain evidence="4 9">BIOML-A6</strain>
    </source>
</reference>
<dbReference type="GO" id="GO:0005975">
    <property type="term" value="P:carbohydrate metabolic process"/>
    <property type="evidence" value="ECO:0007669"/>
    <property type="project" value="InterPro"/>
</dbReference>
<dbReference type="InterPro" id="IPR008928">
    <property type="entry name" value="6-hairpin_glycosidase_sf"/>
</dbReference>
<organism evidence="5 7">
    <name type="scientific">Bacteroides stercoris</name>
    <dbReference type="NCBI Taxonomy" id="46506"/>
    <lineage>
        <taxon>Bacteria</taxon>
        <taxon>Pseudomonadati</taxon>
        <taxon>Bacteroidota</taxon>
        <taxon>Bacteroidia</taxon>
        <taxon>Bacteroidales</taxon>
        <taxon>Bacteroidaceae</taxon>
        <taxon>Bacteroides</taxon>
    </lineage>
</organism>
<evidence type="ECO:0000259" key="1">
    <source>
        <dbReference type="Pfam" id="PF14498"/>
    </source>
</evidence>
<evidence type="ECO:0000313" key="8">
    <source>
        <dbReference type="Proteomes" id="UP000284161"/>
    </source>
</evidence>
<dbReference type="PANTHER" id="PTHR31084">
    <property type="entry name" value="ALPHA-L-FUCOSIDASE 2"/>
    <property type="match status" value="1"/>
</dbReference>
<dbReference type="InterPro" id="IPR012341">
    <property type="entry name" value="6hp_glycosidase-like_sf"/>
</dbReference>
<dbReference type="InterPro" id="IPR016518">
    <property type="entry name" value="Alpha-L-fucosidase"/>
</dbReference>
<evidence type="ECO:0000313" key="9">
    <source>
        <dbReference type="Proteomes" id="UP000467334"/>
    </source>
</evidence>
<dbReference type="GO" id="GO:0004560">
    <property type="term" value="F:alpha-L-fucosidase activity"/>
    <property type="evidence" value="ECO:0007669"/>
    <property type="project" value="InterPro"/>
</dbReference>
<dbReference type="PATRIC" id="fig|46506.5.peg.683"/>
<evidence type="ECO:0000259" key="3">
    <source>
        <dbReference type="Pfam" id="PF22124"/>
    </source>
</evidence>
<dbReference type="FunFam" id="1.50.10.10:FF:000028">
    <property type="entry name" value="Alpha-L-fucosidase 2"/>
    <property type="match status" value="1"/>
</dbReference>
<protein>
    <submittedName>
        <fullName evidence="4">Glycoside hydrolase family 95 protein</fullName>
    </submittedName>
    <submittedName>
        <fullName evidence="5">Glycosyl hydrolase family 65, N-terminal domain</fullName>
    </submittedName>
</protein>
<dbReference type="EMBL" id="LRGC01000002">
    <property type="protein sequence ID" value="KWR57180.1"/>
    <property type="molecule type" value="Genomic_DNA"/>
</dbReference>
<gene>
    <name evidence="5" type="ORF">AA415_00637</name>
    <name evidence="6" type="ORF">DWY58_05830</name>
    <name evidence="4" type="ORF">F9958_07945</name>
</gene>
<dbReference type="InterPro" id="IPR054363">
    <property type="entry name" value="GH95_cat"/>
</dbReference>
<proteinExistence type="predicted"/>